<gene>
    <name evidence="1" type="ORF">Slati_2401600</name>
</gene>
<dbReference type="AlphaFoldDB" id="A0AAW2WEJ7"/>
<organism evidence="1">
    <name type="scientific">Sesamum latifolium</name>
    <dbReference type="NCBI Taxonomy" id="2727402"/>
    <lineage>
        <taxon>Eukaryota</taxon>
        <taxon>Viridiplantae</taxon>
        <taxon>Streptophyta</taxon>
        <taxon>Embryophyta</taxon>
        <taxon>Tracheophyta</taxon>
        <taxon>Spermatophyta</taxon>
        <taxon>Magnoliopsida</taxon>
        <taxon>eudicotyledons</taxon>
        <taxon>Gunneridae</taxon>
        <taxon>Pentapetalae</taxon>
        <taxon>asterids</taxon>
        <taxon>lamiids</taxon>
        <taxon>Lamiales</taxon>
        <taxon>Pedaliaceae</taxon>
        <taxon>Sesamum</taxon>
    </lineage>
</organism>
<sequence length="71" mass="7701">MEVIMITMRKLFPPYCSCFYCSACRSCCNSYNTLAPDPTSGTNAPAPALALALDQTVGPTAMSLLFCEQLR</sequence>
<comment type="caution">
    <text evidence="1">The sequence shown here is derived from an EMBL/GenBank/DDBJ whole genome shotgun (WGS) entry which is preliminary data.</text>
</comment>
<dbReference type="EMBL" id="JACGWN010000008">
    <property type="protein sequence ID" value="KAL0439186.1"/>
    <property type="molecule type" value="Genomic_DNA"/>
</dbReference>
<protein>
    <submittedName>
        <fullName evidence="1">Uncharacterized protein</fullName>
    </submittedName>
</protein>
<proteinExistence type="predicted"/>
<evidence type="ECO:0000313" key="1">
    <source>
        <dbReference type="EMBL" id="KAL0439186.1"/>
    </source>
</evidence>
<name>A0AAW2WEJ7_9LAMI</name>
<reference evidence="1" key="2">
    <citation type="journal article" date="2024" name="Plant">
        <title>Genomic evolution and insights into agronomic trait innovations of Sesamum species.</title>
        <authorList>
            <person name="Miao H."/>
            <person name="Wang L."/>
            <person name="Qu L."/>
            <person name="Liu H."/>
            <person name="Sun Y."/>
            <person name="Le M."/>
            <person name="Wang Q."/>
            <person name="Wei S."/>
            <person name="Zheng Y."/>
            <person name="Lin W."/>
            <person name="Duan Y."/>
            <person name="Cao H."/>
            <person name="Xiong S."/>
            <person name="Wang X."/>
            <person name="Wei L."/>
            <person name="Li C."/>
            <person name="Ma Q."/>
            <person name="Ju M."/>
            <person name="Zhao R."/>
            <person name="Li G."/>
            <person name="Mu C."/>
            <person name="Tian Q."/>
            <person name="Mei H."/>
            <person name="Zhang T."/>
            <person name="Gao T."/>
            <person name="Zhang H."/>
        </authorList>
    </citation>
    <scope>NUCLEOTIDE SEQUENCE</scope>
    <source>
        <strain evidence="1">KEN1</strain>
    </source>
</reference>
<accession>A0AAW2WEJ7</accession>
<reference evidence="1" key="1">
    <citation type="submission" date="2020-06" db="EMBL/GenBank/DDBJ databases">
        <authorList>
            <person name="Li T."/>
            <person name="Hu X."/>
            <person name="Zhang T."/>
            <person name="Song X."/>
            <person name="Zhang H."/>
            <person name="Dai N."/>
            <person name="Sheng W."/>
            <person name="Hou X."/>
            <person name="Wei L."/>
        </authorList>
    </citation>
    <scope>NUCLEOTIDE SEQUENCE</scope>
    <source>
        <strain evidence="1">KEN1</strain>
        <tissue evidence="1">Leaf</tissue>
    </source>
</reference>